<organism evidence="1 2">
    <name type="scientific">Zarea fungicola</name>
    <dbReference type="NCBI Taxonomy" id="93591"/>
    <lineage>
        <taxon>Eukaryota</taxon>
        <taxon>Fungi</taxon>
        <taxon>Dikarya</taxon>
        <taxon>Ascomycota</taxon>
        <taxon>Pezizomycotina</taxon>
        <taxon>Sordariomycetes</taxon>
        <taxon>Hypocreomycetidae</taxon>
        <taxon>Hypocreales</taxon>
        <taxon>Cordycipitaceae</taxon>
        <taxon>Zarea</taxon>
    </lineage>
</organism>
<dbReference type="Proteomes" id="UP001143910">
    <property type="component" value="Unassembled WGS sequence"/>
</dbReference>
<protein>
    <submittedName>
        <fullName evidence="1">Uncharacterized protein</fullName>
    </submittedName>
</protein>
<dbReference type="EMBL" id="JANJQO010001350">
    <property type="protein sequence ID" value="KAJ2971396.1"/>
    <property type="molecule type" value="Genomic_DNA"/>
</dbReference>
<evidence type="ECO:0000313" key="1">
    <source>
        <dbReference type="EMBL" id="KAJ2971396.1"/>
    </source>
</evidence>
<gene>
    <name evidence="1" type="ORF">NQ176_g7710</name>
</gene>
<reference evidence="1" key="1">
    <citation type="submission" date="2022-08" db="EMBL/GenBank/DDBJ databases">
        <title>Genome Sequence of Lecanicillium fungicola.</title>
        <authorList>
            <person name="Buettner E."/>
        </authorList>
    </citation>
    <scope>NUCLEOTIDE SEQUENCE</scope>
    <source>
        <strain evidence="1">Babe33</strain>
    </source>
</reference>
<proteinExistence type="predicted"/>
<evidence type="ECO:0000313" key="2">
    <source>
        <dbReference type="Proteomes" id="UP001143910"/>
    </source>
</evidence>
<name>A0ACC1MYP3_9HYPO</name>
<sequence length="88" mass="9838">MATAVAYPRGDVIADLNYYHPPADNSNPYNNIDPAPELPERNYSDITKPTTIHDIRGRELEFSLDRDAFQVIQDVPASAETRGEGLHL</sequence>
<keyword evidence="2" id="KW-1185">Reference proteome</keyword>
<comment type="caution">
    <text evidence="1">The sequence shown here is derived from an EMBL/GenBank/DDBJ whole genome shotgun (WGS) entry which is preliminary data.</text>
</comment>
<accession>A0ACC1MYP3</accession>